<name>A0A0S3F5C4_9SPHN</name>
<reference evidence="1 2" key="1">
    <citation type="submission" date="2015-11" db="EMBL/GenBank/DDBJ databases">
        <title>A Two-component Flavoprotein Monooxygenase System MeaXY Responsible for para-Hydroxylation of 2-Methyl-6-ethylaniline and 2,6-Diethylaniline in Sphingobium baderi DE-13.</title>
        <authorList>
            <person name="Cheng M."/>
            <person name="Meng Q."/>
            <person name="Yang Y."/>
            <person name="Chu C."/>
            <person name="Yan X."/>
            <person name="He J."/>
            <person name="Li S."/>
        </authorList>
    </citation>
    <scope>NUCLEOTIDE SEQUENCE [LARGE SCALE GENOMIC DNA]</scope>
    <source>
        <strain evidence="1 2">DE-13</strain>
        <plasmid evidence="2">Plasmid pDE1</plasmid>
    </source>
</reference>
<dbReference type="EMBL" id="CP013265">
    <property type="protein sequence ID" value="ALR22867.1"/>
    <property type="molecule type" value="Genomic_DNA"/>
</dbReference>
<keyword evidence="2" id="KW-1185">Reference proteome</keyword>
<dbReference type="AlphaFoldDB" id="A0A0S3F5C4"/>
<organism evidence="1 2">
    <name type="scientific">Sphingobium baderi</name>
    <dbReference type="NCBI Taxonomy" id="1332080"/>
    <lineage>
        <taxon>Bacteria</taxon>
        <taxon>Pseudomonadati</taxon>
        <taxon>Pseudomonadota</taxon>
        <taxon>Alphaproteobacteria</taxon>
        <taxon>Sphingomonadales</taxon>
        <taxon>Sphingomonadaceae</taxon>
        <taxon>Sphingobium</taxon>
    </lineage>
</organism>
<sequence>MSPLPFPPSLEPWIMNAQSDLFGEEPLDAAIEDTAITPAEPLAMPCGFLDRSNTRCKRLASRPVMMNGKRLHSHGRPMLHCEMACFNASHGKPSDPMENRGNE</sequence>
<gene>
    <name evidence="1" type="ORF">ATN00_20420</name>
</gene>
<dbReference type="KEGG" id="sbd:ATN00_20420"/>
<evidence type="ECO:0000313" key="1">
    <source>
        <dbReference type="EMBL" id="ALR22867.1"/>
    </source>
</evidence>
<proteinExistence type="predicted"/>
<protein>
    <submittedName>
        <fullName evidence="1">Uncharacterized protein</fullName>
    </submittedName>
</protein>
<evidence type="ECO:0000313" key="2">
    <source>
        <dbReference type="Proteomes" id="UP000056968"/>
    </source>
</evidence>
<accession>A0A0S3F5C4</accession>
<geneLocation type="plasmid" evidence="1 2">
    <name>pDE1</name>
</geneLocation>
<dbReference type="Proteomes" id="UP000056968">
    <property type="component" value="Plasmid pDE1"/>
</dbReference>
<keyword evidence="1" id="KW-0614">Plasmid</keyword>